<sequence length="56" mass="6107">METLEVSAKEPAAVLFVPQIVLSGGDKCNLEKSNYIVKRISFGKSLLRREGGLQSV</sequence>
<organism evidence="1 2">
    <name type="scientific">Selenomonas ruminantium</name>
    <dbReference type="NCBI Taxonomy" id="971"/>
    <lineage>
        <taxon>Bacteria</taxon>
        <taxon>Bacillati</taxon>
        <taxon>Bacillota</taxon>
        <taxon>Negativicutes</taxon>
        <taxon>Selenomonadales</taxon>
        <taxon>Selenomonadaceae</taxon>
        <taxon>Selenomonas</taxon>
    </lineage>
</organism>
<dbReference type="AlphaFoldDB" id="A0A1I0W344"/>
<evidence type="ECO:0000313" key="1">
    <source>
        <dbReference type="EMBL" id="SFA82306.1"/>
    </source>
</evidence>
<dbReference type="EMBL" id="FOJX01000002">
    <property type="protein sequence ID" value="SFA82306.1"/>
    <property type="molecule type" value="Genomic_DNA"/>
</dbReference>
<accession>A0A1I0W344</accession>
<proteinExistence type="predicted"/>
<reference evidence="1 2" key="1">
    <citation type="submission" date="2016-10" db="EMBL/GenBank/DDBJ databases">
        <authorList>
            <person name="de Groot N.N."/>
        </authorList>
    </citation>
    <scope>NUCLEOTIDE SEQUENCE [LARGE SCALE GENOMIC DNA]</scope>
    <source>
        <strain evidence="1 2">L14</strain>
    </source>
</reference>
<protein>
    <submittedName>
        <fullName evidence="1">Uncharacterized protein</fullName>
    </submittedName>
</protein>
<gene>
    <name evidence="1" type="ORF">SAMN05216587_10228</name>
</gene>
<dbReference type="Proteomes" id="UP000183843">
    <property type="component" value="Unassembled WGS sequence"/>
</dbReference>
<name>A0A1I0W344_SELRU</name>
<dbReference type="RefSeq" id="WP_177188194.1">
    <property type="nucleotide sequence ID" value="NZ_FOJX01000002.1"/>
</dbReference>
<evidence type="ECO:0000313" key="2">
    <source>
        <dbReference type="Proteomes" id="UP000183843"/>
    </source>
</evidence>